<organism evidence="1 2">
    <name type="scientific">Schistosoma rodhaini</name>
    <dbReference type="NCBI Taxonomy" id="6188"/>
    <lineage>
        <taxon>Eukaryota</taxon>
        <taxon>Metazoa</taxon>
        <taxon>Spiralia</taxon>
        <taxon>Lophotrochozoa</taxon>
        <taxon>Platyhelminthes</taxon>
        <taxon>Trematoda</taxon>
        <taxon>Digenea</taxon>
        <taxon>Strigeidida</taxon>
        <taxon>Schistosomatoidea</taxon>
        <taxon>Schistosomatidae</taxon>
        <taxon>Schistosoma</taxon>
    </lineage>
</organism>
<evidence type="ECO:0000313" key="1">
    <source>
        <dbReference type="Proteomes" id="UP000050792"/>
    </source>
</evidence>
<reference evidence="2" key="2">
    <citation type="submission" date="2023-11" db="UniProtKB">
        <authorList>
            <consortium name="WormBaseParasite"/>
        </authorList>
    </citation>
    <scope>IDENTIFICATION</scope>
</reference>
<reference evidence="1" key="1">
    <citation type="submission" date="2022-06" db="EMBL/GenBank/DDBJ databases">
        <authorList>
            <person name="Berger JAMES D."/>
            <person name="Berger JAMES D."/>
        </authorList>
    </citation>
    <scope>NUCLEOTIDE SEQUENCE [LARGE SCALE GENOMIC DNA]</scope>
</reference>
<name>A0AA85GAV5_9TREM</name>
<dbReference type="WBParaSite" id="SRDH1_80710.1">
    <property type="protein sequence ID" value="SRDH1_80710.1"/>
    <property type="gene ID" value="SRDH1_80710"/>
</dbReference>
<proteinExistence type="predicted"/>
<sequence>MISCTTALRANGKQKKRFEQQKQEYNIIVKGKHIRTRVKFVCPTTITPSIPFLTKYKHTNNC</sequence>
<protein>
    <submittedName>
        <fullName evidence="2">Uncharacterized protein</fullName>
    </submittedName>
</protein>
<accession>A0AA85GAV5</accession>
<evidence type="ECO:0000313" key="2">
    <source>
        <dbReference type="WBParaSite" id="SRDH1_80710.1"/>
    </source>
</evidence>
<dbReference type="AlphaFoldDB" id="A0AA85GAV5"/>
<dbReference type="Proteomes" id="UP000050792">
    <property type="component" value="Unassembled WGS sequence"/>
</dbReference>
<keyword evidence="1" id="KW-1185">Reference proteome</keyword>